<evidence type="ECO:0000313" key="7">
    <source>
        <dbReference type="EMBL" id="PFH55417.1"/>
    </source>
</evidence>
<feature type="compositionally biased region" description="Basic and acidic residues" evidence="5">
    <location>
        <begin position="860"/>
        <end position="873"/>
    </location>
</feature>
<dbReference type="EMBL" id="LAZP02000930">
    <property type="protein sequence ID" value="PFH55417.1"/>
    <property type="molecule type" value="Genomic_DNA"/>
</dbReference>
<gene>
    <name evidence="7" type="ORF">XA68_18369</name>
</gene>
<proteinExistence type="predicted"/>
<dbReference type="GO" id="GO:0006890">
    <property type="term" value="P:retrograde vesicle-mediated transport, Golgi to endoplasmic reticulum"/>
    <property type="evidence" value="ECO:0007669"/>
    <property type="project" value="InterPro"/>
</dbReference>
<evidence type="ECO:0000256" key="1">
    <source>
        <dbReference type="ARBA" id="ARBA00004240"/>
    </source>
</evidence>
<keyword evidence="8" id="KW-1185">Reference proteome</keyword>
<dbReference type="GO" id="GO:0015031">
    <property type="term" value="P:protein transport"/>
    <property type="evidence" value="ECO:0007669"/>
    <property type="project" value="UniProtKB-KW"/>
</dbReference>
<protein>
    <recommendedName>
        <fullName evidence="6">Sec39 domain-containing protein</fullName>
    </recommendedName>
</protein>
<evidence type="ECO:0000259" key="6">
    <source>
        <dbReference type="Pfam" id="PF08314"/>
    </source>
</evidence>
<dbReference type="Proteomes" id="UP000037136">
    <property type="component" value="Unassembled WGS sequence"/>
</dbReference>
<feature type="domain" description="Sec39" evidence="6">
    <location>
        <begin position="13"/>
        <end position="783"/>
    </location>
</feature>
<dbReference type="PANTHER" id="PTHR40787:SF3">
    <property type="entry name" value="PROTEIN TRANSPORT PROTEIN SEC39"/>
    <property type="match status" value="1"/>
</dbReference>
<reference evidence="7 8" key="1">
    <citation type="journal article" date="2015" name="BMC Genomics">
        <title>Gene expression during zombie ant biting behavior reflects the complexity underlying fungal parasitic behavioral manipulation.</title>
        <authorList>
            <person name="de Bekker C."/>
            <person name="Ohm R.A."/>
            <person name="Loreto R.G."/>
            <person name="Sebastian A."/>
            <person name="Albert I."/>
            <person name="Merrow M."/>
            <person name="Brachmann A."/>
            <person name="Hughes D.P."/>
        </authorList>
    </citation>
    <scope>NUCLEOTIDE SEQUENCE [LARGE SCALE GENOMIC DNA]</scope>
    <source>
        <strain evidence="7 8">SC16a</strain>
    </source>
</reference>
<dbReference type="STRING" id="268505.A0A2A9P386"/>
<feature type="region of interest" description="Disordered" evidence="5">
    <location>
        <begin position="714"/>
        <end position="733"/>
    </location>
</feature>
<evidence type="ECO:0000256" key="3">
    <source>
        <dbReference type="ARBA" id="ARBA00022824"/>
    </source>
</evidence>
<name>A0A2A9P386_OPHUN</name>
<organism evidence="7 8">
    <name type="scientific">Ophiocordyceps unilateralis</name>
    <name type="common">Zombie-ant fungus</name>
    <name type="synonym">Torrubia unilateralis</name>
    <dbReference type="NCBI Taxonomy" id="268505"/>
    <lineage>
        <taxon>Eukaryota</taxon>
        <taxon>Fungi</taxon>
        <taxon>Dikarya</taxon>
        <taxon>Ascomycota</taxon>
        <taxon>Pezizomycotina</taxon>
        <taxon>Sordariomycetes</taxon>
        <taxon>Hypocreomycetidae</taxon>
        <taxon>Hypocreales</taxon>
        <taxon>Ophiocordycipitaceae</taxon>
        <taxon>Ophiocordyceps</taxon>
    </lineage>
</organism>
<feature type="compositionally biased region" description="Polar residues" evidence="5">
    <location>
        <begin position="714"/>
        <end position="730"/>
    </location>
</feature>
<evidence type="ECO:0000313" key="8">
    <source>
        <dbReference type="Proteomes" id="UP000037136"/>
    </source>
</evidence>
<evidence type="ECO:0000256" key="4">
    <source>
        <dbReference type="ARBA" id="ARBA00022927"/>
    </source>
</evidence>
<dbReference type="Pfam" id="PF08314">
    <property type="entry name" value="Sec39"/>
    <property type="match status" value="1"/>
</dbReference>
<dbReference type="AlphaFoldDB" id="A0A2A9P386"/>
<reference evidence="7 8" key="2">
    <citation type="journal article" date="2017" name="Sci. Rep.">
        <title>Ant-infecting Ophiocordyceps genomes reveal a high diversity of potential behavioral manipulation genes and a possible major role for enterotoxins.</title>
        <authorList>
            <person name="de Bekker C."/>
            <person name="Ohm R.A."/>
            <person name="Evans H.C."/>
            <person name="Brachmann A."/>
            <person name="Hughes D.P."/>
        </authorList>
    </citation>
    <scope>NUCLEOTIDE SEQUENCE [LARGE SCALE GENOMIC DNA]</scope>
    <source>
        <strain evidence="7 8">SC16a</strain>
    </source>
</reference>
<dbReference type="InterPro" id="IPR013244">
    <property type="entry name" value="Sec39_domain"/>
</dbReference>
<sequence>MATDSQLSPAKTLLLAVHLAGQADIEGLSKLSSVYKESLRGHVLLRILLTYLPETTMPQAYVNFLRELKRGQFAARPDIEPDDSVVSDLSEELATKDANKLPLLPLDFSDVSRQCVDEFSRFLILKARRMDAEAGMLRHVPELLLPFLDHSPSLRSWILSTALPFVRRNTEYYAESAPTYSLGQFQELSAHEAVLYLLSRSGGSQRTHGDLCRDLRGLIGPWIHNEERWLELADEHAPAVATRASCMIKCPGWERVLEWLVSQAIISCEVLFDALKHWGGPSDVEIGDEVSLDFPQSKQRYLDESYARAMLASAYVMPEVSWNSLTDLYQVCCRLRSLLAHGQVDVSLPDVLSELPDVSIPEVPVSGAARTASFLRKDLLLPSNPLTSASHFSTSLLKALVLSALLASRLGVLWTLRRAGDLAILQDEKEQKVELGRLIHAISGNANDDDAWLRARRELLWLHDWGQPNEDSHTSPIGAVLGAVSKDYIEGEFLKALLSKSRYALARSIFEQGTSQPLIASKVQEAVYQSALSAFDNASTTNRTRGGLKKCEEILHALPTLVDSLLPASRRIQALLKATHALSDCRLVLNKGEPFSPVVLRLHSDPISIIGMALQQNNQAYTRLHEFLEMGKNIVDAELPTCANSDWARTQASALVAERRITAMCIEAALKEHDFETAYSYVVSRLQTTAGDADKSRYDDWSWHAALQAGQYVRTEQSQRPTHLGTSSGNPEVRHLEQRSECLAAALRIAPTSRLQEILQCFRRCEEQLHSAIMEEAANEAAWDATAADLSDIPGTYDSPPPGTPYPPRNMTASATFRQVEEAPMSLFNLSKATAKMAQRNLPQLSSLPSIGIPTLSGPHESERRTRKRDQLREVATGTLVSGVGWLIGANVSQGKAEGSDQDVQRPA</sequence>
<dbReference type="PANTHER" id="PTHR40787">
    <property type="entry name" value="SECRETED PROTEIN"/>
    <property type="match status" value="1"/>
</dbReference>
<keyword evidence="4" id="KW-0653">Protein transport</keyword>
<evidence type="ECO:0000256" key="5">
    <source>
        <dbReference type="SAM" id="MobiDB-lite"/>
    </source>
</evidence>
<comment type="caution">
    <text evidence="7">The sequence shown here is derived from an EMBL/GenBank/DDBJ whole genome shotgun (WGS) entry which is preliminary data.</text>
</comment>
<keyword evidence="2" id="KW-0813">Transport</keyword>
<dbReference type="GO" id="GO:0005783">
    <property type="term" value="C:endoplasmic reticulum"/>
    <property type="evidence" value="ECO:0007669"/>
    <property type="project" value="UniProtKB-SubCell"/>
</dbReference>
<dbReference type="OrthoDB" id="3434013at2759"/>
<accession>A0A2A9P386</accession>
<comment type="subcellular location">
    <subcellularLocation>
        <location evidence="1">Endoplasmic reticulum</location>
    </subcellularLocation>
</comment>
<keyword evidence="3" id="KW-0256">Endoplasmic reticulum</keyword>
<evidence type="ECO:0000256" key="2">
    <source>
        <dbReference type="ARBA" id="ARBA00022448"/>
    </source>
</evidence>
<feature type="region of interest" description="Disordered" evidence="5">
    <location>
        <begin position="849"/>
        <end position="874"/>
    </location>
</feature>